<evidence type="ECO:0000256" key="6">
    <source>
        <dbReference type="ARBA" id="ARBA00022781"/>
    </source>
</evidence>
<comment type="similarity">
    <text evidence="2 14">Belongs to the ATPase protein 8 family.</text>
</comment>
<dbReference type="Pfam" id="PF00895">
    <property type="entry name" value="ATP-synt_8"/>
    <property type="match status" value="1"/>
</dbReference>
<dbReference type="InterPro" id="IPR050635">
    <property type="entry name" value="ATPase_protein_8"/>
</dbReference>
<evidence type="ECO:0000256" key="14">
    <source>
        <dbReference type="RuleBase" id="RU003661"/>
    </source>
</evidence>
<comment type="function">
    <text evidence="12">Subunit 8, of the mitochondrial membrane ATP synthase complex (F(1)F(0) ATP synthase or Complex V) that produces ATP from ADP in the presence of a proton gradient across the membrane which is generated by electron transport complexes of the respiratory chain. ATP synthase complex consist of a soluble F(1) head domain - the catalytic core - and a membrane F(1) domain - the membrane proton channel. These two domains are linked by a central stalk rotating inside the F(1) region and a stationary peripheral stalk. During catalysis, ATP synthesis in the catalytic domain of F(1) is coupled via a rotary mechanism of the central stalk subunits to proton translocation. In vivo, can only synthesize ATP although its ATP hydrolase activity can be activated artificially in vitro. Part of the complex F(0) domain.</text>
</comment>
<accession>A0A517Y3I0</accession>
<evidence type="ECO:0000256" key="3">
    <source>
        <dbReference type="ARBA" id="ARBA00022448"/>
    </source>
</evidence>
<dbReference type="GO" id="GO:0015078">
    <property type="term" value="F:proton transmembrane transporter activity"/>
    <property type="evidence" value="ECO:0007669"/>
    <property type="project" value="InterPro"/>
</dbReference>
<feature type="transmembrane region" description="Helical" evidence="15">
    <location>
        <begin position="6"/>
        <end position="24"/>
    </location>
</feature>
<dbReference type="GO" id="GO:0031966">
    <property type="term" value="C:mitochondrial membrane"/>
    <property type="evidence" value="ECO:0007669"/>
    <property type="project" value="UniProtKB-SubCell"/>
</dbReference>
<keyword evidence="6 14" id="KW-0375">Hydrogen ion transport</keyword>
<evidence type="ECO:0000256" key="4">
    <source>
        <dbReference type="ARBA" id="ARBA00022547"/>
    </source>
</evidence>
<evidence type="ECO:0000256" key="2">
    <source>
        <dbReference type="ARBA" id="ARBA00008892"/>
    </source>
</evidence>
<keyword evidence="3 14" id="KW-0813">Transport</keyword>
<dbReference type="InterPro" id="IPR001421">
    <property type="entry name" value="ATP8_metazoa"/>
</dbReference>
<dbReference type="PANTHER" id="PTHR39937">
    <property type="entry name" value="ATP SYNTHASE PROTEIN 8"/>
    <property type="match status" value="1"/>
</dbReference>
<keyword evidence="11" id="KW-0066">ATP synthesis</keyword>
<keyword evidence="5 14" id="KW-0812">Transmembrane</keyword>
<dbReference type="EMBL" id="MK784224">
    <property type="protein sequence ID" value="QDU24363.1"/>
    <property type="molecule type" value="Genomic_DNA"/>
</dbReference>
<geneLocation type="mitochondrion" evidence="16"/>
<dbReference type="PANTHER" id="PTHR39937:SF1">
    <property type="entry name" value="ATP SYNTHASE PROTEIN 8"/>
    <property type="match status" value="1"/>
</dbReference>
<evidence type="ECO:0000256" key="8">
    <source>
        <dbReference type="ARBA" id="ARBA00023065"/>
    </source>
</evidence>
<protein>
    <recommendedName>
        <fullName evidence="14">ATP synthase complex subunit 8</fullName>
    </recommendedName>
</protein>
<comment type="subunit">
    <text evidence="13">Component of the ATP synthase complex composed at least of ATP5F1A/subunit alpha, ATP5F1B/subunit beta, ATP5MC1/subunit c (homooctomer), MT-ATP6/subunit a, MT-ATP8/subunit 8, ATP5ME/subunit e, ATP5MF/subunit f, ATP5MG/subunit g, ATP5MK/subunit k, ATP5MJ/subunit j, ATP5F1C/subunit gamma, ATP5F1D/subunit delta, ATP5F1E/subunit epsilon, ATP5PF/subunit F6, ATP5PB/subunit b, ATP5PD/subunit d, ATP5PO/subunit OSCP. ATP synthase complex consists of a soluble F(1) head domain (subunits alpha(3) and beta(3)) - the catalytic core - and a membrane F(0) domain - the membrane proton channel (subunits c, a, 8, e, f, g, k and j). These two domains are linked by a central stalk (subunits gamma, delta, and epsilon) rotating inside the F1 region and a stationary peripheral stalk (subunits F6, b, d, and OSCP).</text>
</comment>
<evidence type="ECO:0000256" key="1">
    <source>
        <dbReference type="ARBA" id="ARBA00004304"/>
    </source>
</evidence>
<gene>
    <name evidence="16" type="primary">ATP8</name>
</gene>
<keyword evidence="9 14" id="KW-0496">Mitochondrion</keyword>
<keyword evidence="7 15" id="KW-1133">Transmembrane helix</keyword>
<evidence type="ECO:0000256" key="13">
    <source>
        <dbReference type="ARBA" id="ARBA00064647"/>
    </source>
</evidence>
<dbReference type="GO" id="GO:0015986">
    <property type="term" value="P:proton motive force-driven ATP synthesis"/>
    <property type="evidence" value="ECO:0007669"/>
    <property type="project" value="InterPro"/>
</dbReference>
<dbReference type="GeneID" id="41659685"/>
<keyword evidence="8 14" id="KW-0406">Ion transport</keyword>
<evidence type="ECO:0000313" key="16">
    <source>
        <dbReference type="EMBL" id="QDU24363.1"/>
    </source>
</evidence>
<dbReference type="GO" id="GO:0045259">
    <property type="term" value="C:proton-transporting ATP synthase complex"/>
    <property type="evidence" value="ECO:0007669"/>
    <property type="project" value="UniProtKB-KW"/>
</dbReference>
<evidence type="ECO:0000256" key="15">
    <source>
        <dbReference type="SAM" id="Phobius"/>
    </source>
</evidence>
<sequence length="55" mass="6742">MPQLNFEPWFLILVFSWMVFLTLIPPKILAHYIPNEPNNQNTEKEKMGIWNWPWQ</sequence>
<organism evidence="16">
    <name type="scientific">Epiplatys lamottei</name>
    <name type="common">redspotted panchax</name>
    <dbReference type="NCBI Taxonomy" id="1355491"/>
    <lineage>
        <taxon>Eukaryota</taxon>
        <taxon>Metazoa</taxon>
        <taxon>Chordata</taxon>
        <taxon>Craniata</taxon>
        <taxon>Vertebrata</taxon>
        <taxon>Euteleostomi</taxon>
        <taxon>Actinopterygii</taxon>
        <taxon>Neopterygii</taxon>
        <taxon>Teleostei</taxon>
        <taxon>Neoteleostei</taxon>
        <taxon>Acanthomorphata</taxon>
        <taxon>Ovalentaria</taxon>
        <taxon>Atherinomorphae</taxon>
        <taxon>Cyprinodontiformes</taxon>
        <taxon>Nothobranchiidae</taxon>
        <taxon>Epiplatys</taxon>
    </lineage>
</organism>
<keyword evidence="4 14" id="KW-0138">CF(0)</keyword>
<keyword evidence="10 15" id="KW-0472">Membrane</keyword>
<name>A0A517Y3I0_9TELE</name>
<dbReference type="CTD" id="4509"/>
<evidence type="ECO:0000256" key="10">
    <source>
        <dbReference type="ARBA" id="ARBA00023136"/>
    </source>
</evidence>
<dbReference type="RefSeq" id="YP_009685703.1">
    <property type="nucleotide sequence ID" value="NC_044440.1"/>
</dbReference>
<evidence type="ECO:0000256" key="9">
    <source>
        <dbReference type="ARBA" id="ARBA00023128"/>
    </source>
</evidence>
<proteinExistence type="inferred from homology"/>
<evidence type="ECO:0000256" key="7">
    <source>
        <dbReference type="ARBA" id="ARBA00022989"/>
    </source>
</evidence>
<evidence type="ECO:0000256" key="11">
    <source>
        <dbReference type="ARBA" id="ARBA00023310"/>
    </source>
</evidence>
<comment type="subcellular location">
    <subcellularLocation>
        <location evidence="1 14">Mitochondrion membrane</location>
        <topology evidence="1 14">Single-pass membrane protein</topology>
    </subcellularLocation>
</comment>
<evidence type="ECO:0000256" key="12">
    <source>
        <dbReference type="ARBA" id="ARBA00053067"/>
    </source>
</evidence>
<dbReference type="AlphaFoldDB" id="A0A517Y3I0"/>
<reference evidence="16" key="1">
    <citation type="journal article" date="2019" name="Cell">
        <title>Relaxed Selection Limits Lifespan by Increasing Mutation Load.</title>
        <authorList>
            <person name="Cui R."/>
            <person name="Medeiros T."/>
            <person name="Willemsen D."/>
            <person name="Iasi L.N.M."/>
            <person name="Collier G.E."/>
            <person name="Graef M."/>
            <person name="Reichard M."/>
            <person name="Valenzano D.R."/>
        </authorList>
    </citation>
    <scope>NUCLEOTIDE SEQUENCE</scope>
    <source>
        <strain evidence="16">GRC 90/178</strain>
    </source>
</reference>
<evidence type="ECO:0000256" key="5">
    <source>
        <dbReference type="ARBA" id="ARBA00022692"/>
    </source>
</evidence>